<name>A0A942I9J2_9HYPH</name>
<feature type="domain" description="Flagellar protein FlgJ N-terminal" evidence="1">
    <location>
        <begin position="92"/>
        <end position="128"/>
    </location>
</feature>
<dbReference type="RefSeq" id="WP_188255919.1">
    <property type="nucleotide sequence ID" value="NZ_JABVCF010000009.1"/>
</dbReference>
<reference evidence="2" key="1">
    <citation type="submission" date="2021-04" db="EMBL/GenBank/DDBJ databases">
        <title>Pseudaminobacter soli sp. nov., isolated from paddy soil contaminated by heavy metals.</title>
        <authorList>
            <person name="Zhang K."/>
        </authorList>
    </citation>
    <scope>NUCLEOTIDE SEQUENCE</scope>
    <source>
        <strain evidence="2">19-2017</strain>
    </source>
</reference>
<protein>
    <submittedName>
        <fullName evidence="2">Rod-binding protein</fullName>
    </submittedName>
</protein>
<evidence type="ECO:0000313" key="2">
    <source>
        <dbReference type="EMBL" id="MBS3650360.1"/>
    </source>
</evidence>
<accession>A0A942I9J2</accession>
<sequence>MAISPPSDIVLDVARAVEPEGVQAARAALAQRSGAPAPASSDAAFSVNVANQTAAPGLSRSAEPAGRADAYKRFEAVVLQTFVRSMLPKEAEQVYGKGMAGDMWKSMMAERLADVIADRGGIGIASRLLAGHYVEGEKKVSIGPISRGTENTEADMQSSLSTALLHELQRKAAQSLRGIATTSDKSDT</sequence>
<evidence type="ECO:0000313" key="3">
    <source>
        <dbReference type="Proteomes" id="UP000680348"/>
    </source>
</evidence>
<keyword evidence="3" id="KW-1185">Reference proteome</keyword>
<dbReference type="Pfam" id="PF10135">
    <property type="entry name" value="Rod-binding"/>
    <property type="match status" value="1"/>
</dbReference>
<comment type="caution">
    <text evidence="2">The sequence shown here is derived from an EMBL/GenBank/DDBJ whole genome shotgun (WGS) entry which is preliminary data.</text>
</comment>
<proteinExistence type="predicted"/>
<organism evidence="2 3">
    <name type="scientific">Pseudaminobacter soli</name>
    <name type="common">ex Zhang et al. 2022</name>
    <dbReference type="NCBI Taxonomy" id="2831468"/>
    <lineage>
        <taxon>Bacteria</taxon>
        <taxon>Pseudomonadati</taxon>
        <taxon>Pseudomonadota</taxon>
        <taxon>Alphaproteobacteria</taxon>
        <taxon>Hyphomicrobiales</taxon>
        <taxon>Phyllobacteriaceae</taxon>
        <taxon>Pseudaminobacter</taxon>
    </lineage>
</organism>
<dbReference type="InterPro" id="IPR019301">
    <property type="entry name" value="Flagellar_prot_FlgJ_N"/>
</dbReference>
<dbReference type="AlphaFoldDB" id="A0A942I9J2"/>
<evidence type="ECO:0000259" key="1">
    <source>
        <dbReference type="Pfam" id="PF10135"/>
    </source>
</evidence>
<gene>
    <name evidence="2" type="ORF">KEU06_17225</name>
</gene>
<dbReference type="Proteomes" id="UP000680348">
    <property type="component" value="Unassembled WGS sequence"/>
</dbReference>
<dbReference type="EMBL" id="JAGWCR010000009">
    <property type="protein sequence ID" value="MBS3650360.1"/>
    <property type="molecule type" value="Genomic_DNA"/>
</dbReference>